<evidence type="ECO:0000256" key="3">
    <source>
        <dbReference type="ARBA" id="ARBA00012929"/>
    </source>
</evidence>
<dbReference type="InterPro" id="IPR029903">
    <property type="entry name" value="RmlD-like-bd"/>
</dbReference>
<dbReference type="InterPro" id="IPR005913">
    <property type="entry name" value="dTDP_dehydrorham_reduct"/>
</dbReference>
<comment type="caution">
    <text evidence="9">The sequence shown here is derived from an EMBL/GenBank/DDBJ whole genome shotgun (WGS) entry which is preliminary data.</text>
</comment>
<keyword evidence="6" id="KW-0521">NADP</keyword>
<feature type="domain" description="RmlD-like substrate binding" evidence="8">
    <location>
        <begin position="3"/>
        <end position="202"/>
    </location>
</feature>
<evidence type="ECO:0000256" key="4">
    <source>
        <dbReference type="ARBA" id="ARBA00017099"/>
    </source>
</evidence>
<protein>
    <recommendedName>
        <fullName evidence="4 6">dTDP-4-dehydrorhamnose reductase</fullName>
        <ecNumber evidence="3 6">1.1.1.133</ecNumber>
    </recommendedName>
</protein>
<dbReference type="GO" id="GO:0009243">
    <property type="term" value="P:O antigen biosynthetic process"/>
    <property type="evidence" value="ECO:0007669"/>
    <property type="project" value="UniProtKB-UniPathway"/>
</dbReference>
<dbReference type="EMBL" id="AJWN02000049">
    <property type="protein sequence ID" value="OEE61357.1"/>
    <property type="molecule type" value="Genomic_DNA"/>
</dbReference>
<evidence type="ECO:0000256" key="1">
    <source>
        <dbReference type="ARBA" id="ARBA00004781"/>
    </source>
</evidence>
<proteinExistence type="inferred from homology"/>
<evidence type="ECO:0000256" key="2">
    <source>
        <dbReference type="ARBA" id="ARBA00010944"/>
    </source>
</evidence>
<dbReference type="AlphaFoldDB" id="A0A1E5C7E1"/>
<feature type="region of interest" description="Disordered" evidence="7">
    <location>
        <begin position="201"/>
        <end position="226"/>
    </location>
</feature>
<comment type="catalytic activity">
    <reaction evidence="5 6">
        <text>dTDP-beta-L-rhamnose + NADP(+) = dTDP-4-dehydro-beta-L-rhamnose + NADPH + H(+)</text>
        <dbReference type="Rhea" id="RHEA:21796"/>
        <dbReference type="ChEBI" id="CHEBI:15378"/>
        <dbReference type="ChEBI" id="CHEBI:57510"/>
        <dbReference type="ChEBI" id="CHEBI:57783"/>
        <dbReference type="ChEBI" id="CHEBI:58349"/>
        <dbReference type="ChEBI" id="CHEBI:62830"/>
        <dbReference type="EC" id="1.1.1.133"/>
    </reaction>
</comment>
<dbReference type="PANTHER" id="PTHR10491">
    <property type="entry name" value="DTDP-4-DEHYDRORHAMNOSE REDUCTASE"/>
    <property type="match status" value="1"/>
</dbReference>
<accession>A0A1E5C7E1</accession>
<dbReference type="InterPro" id="IPR036291">
    <property type="entry name" value="NAD(P)-bd_dom_sf"/>
</dbReference>
<sequence>MKKVLITGDGGQLAWELGQTCPENIYAVSMTAEQLDITDHAAVFAVIAKEQPQFVINAAAYTAVDKAETDQETAYAVNDKGSENLALACKEHNVTLVHVSTDFVFDGTKTTPYQPTDTTNPLNVYGASKLAGDLKVAEILGAQATIIRTAWVYSAHGNNFVKTMLRLMAEKEQLGIVGDQVGTPTWAKGLAKMIWAQIEAQGTSKKGQEEREGEQGTSNKNQGKSDFLEPLSEATLSLASAATLLHWTDAGVASWYDFAVAIQELGIEKGLLEKAIPVRPIPASAYPTPAVRPSFSVIDKTSAEQASGVETIHWRKQLSAMMDELVTK</sequence>
<dbReference type="RefSeq" id="WP_016959528.1">
    <property type="nucleotide sequence ID" value="NZ_AJWN02000049.1"/>
</dbReference>
<dbReference type="GO" id="GO:0008831">
    <property type="term" value="F:dTDP-4-dehydrorhamnose reductase activity"/>
    <property type="evidence" value="ECO:0007669"/>
    <property type="project" value="UniProtKB-EC"/>
</dbReference>
<dbReference type="Proteomes" id="UP000095039">
    <property type="component" value="Unassembled WGS sequence"/>
</dbReference>
<feature type="domain" description="RmlD-like substrate binding" evidence="8">
    <location>
        <begin position="237"/>
        <end position="325"/>
    </location>
</feature>
<gene>
    <name evidence="9" type="ORF">A1OK_09750</name>
</gene>
<organism evidence="9 10">
    <name type="scientific">Enterovibrio norvegicus FF-454</name>
    <dbReference type="NCBI Taxonomy" id="1185651"/>
    <lineage>
        <taxon>Bacteria</taxon>
        <taxon>Pseudomonadati</taxon>
        <taxon>Pseudomonadota</taxon>
        <taxon>Gammaproteobacteria</taxon>
        <taxon>Vibrionales</taxon>
        <taxon>Vibrionaceae</taxon>
        <taxon>Enterovibrio</taxon>
    </lineage>
</organism>
<dbReference type="Gene3D" id="3.40.50.720">
    <property type="entry name" value="NAD(P)-binding Rossmann-like Domain"/>
    <property type="match status" value="1"/>
</dbReference>
<dbReference type="GO" id="GO:0005829">
    <property type="term" value="C:cytosol"/>
    <property type="evidence" value="ECO:0007669"/>
    <property type="project" value="TreeGrafter"/>
</dbReference>
<dbReference type="UniPathway" id="UPA00281"/>
<dbReference type="CDD" id="cd05254">
    <property type="entry name" value="dTDP_HR_like_SDR_e"/>
    <property type="match status" value="1"/>
</dbReference>
<dbReference type="PANTHER" id="PTHR10491:SF4">
    <property type="entry name" value="METHIONINE ADENOSYLTRANSFERASE 2 SUBUNIT BETA"/>
    <property type="match status" value="1"/>
</dbReference>
<comment type="cofactor">
    <cofactor evidence="6">
        <name>Mg(2+)</name>
        <dbReference type="ChEBI" id="CHEBI:18420"/>
    </cofactor>
    <text evidence="6">Binds 1 Mg(2+) ion per monomer.</text>
</comment>
<keyword evidence="6" id="KW-0560">Oxidoreductase</keyword>
<evidence type="ECO:0000313" key="10">
    <source>
        <dbReference type="Proteomes" id="UP000095039"/>
    </source>
</evidence>
<evidence type="ECO:0000256" key="5">
    <source>
        <dbReference type="ARBA" id="ARBA00048200"/>
    </source>
</evidence>
<name>A0A1E5C7E1_9GAMM</name>
<evidence type="ECO:0000259" key="8">
    <source>
        <dbReference type="Pfam" id="PF04321"/>
    </source>
</evidence>
<keyword evidence="10" id="KW-1185">Reference proteome</keyword>
<evidence type="ECO:0000313" key="9">
    <source>
        <dbReference type="EMBL" id="OEE61357.1"/>
    </source>
</evidence>
<dbReference type="NCBIfam" id="TIGR01214">
    <property type="entry name" value="rmlD"/>
    <property type="match status" value="1"/>
</dbReference>
<comment type="pathway">
    <text evidence="1 6">Carbohydrate biosynthesis; dTDP-L-rhamnose biosynthesis.</text>
</comment>
<comment type="function">
    <text evidence="6">Catalyzes the reduction of dTDP-6-deoxy-L-lyxo-4-hexulose to yield dTDP-L-rhamnose.</text>
</comment>
<dbReference type="UniPathway" id="UPA00124"/>
<reference evidence="9 10" key="1">
    <citation type="journal article" date="2012" name="Science">
        <title>Ecological populations of bacteria act as socially cohesive units of antibiotic production and resistance.</title>
        <authorList>
            <person name="Cordero O.X."/>
            <person name="Wildschutte H."/>
            <person name="Kirkup B."/>
            <person name="Proehl S."/>
            <person name="Ngo L."/>
            <person name="Hussain F."/>
            <person name="Le Roux F."/>
            <person name="Mincer T."/>
            <person name="Polz M.F."/>
        </authorList>
    </citation>
    <scope>NUCLEOTIDE SEQUENCE [LARGE SCALE GENOMIC DNA]</scope>
    <source>
        <strain evidence="9 10">FF-454</strain>
    </source>
</reference>
<evidence type="ECO:0000256" key="7">
    <source>
        <dbReference type="SAM" id="MobiDB-lite"/>
    </source>
</evidence>
<dbReference type="Gene3D" id="3.90.25.10">
    <property type="entry name" value="UDP-galactose 4-epimerase, domain 1"/>
    <property type="match status" value="1"/>
</dbReference>
<dbReference type="SUPFAM" id="SSF51735">
    <property type="entry name" value="NAD(P)-binding Rossmann-fold domains"/>
    <property type="match status" value="1"/>
</dbReference>
<dbReference type="Pfam" id="PF04321">
    <property type="entry name" value="RmlD_sub_bind"/>
    <property type="match status" value="2"/>
</dbReference>
<evidence type="ECO:0000256" key="6">
    <source>
        <dbReference type="RuleBase" id="RU364082"/>
    </source>
</evidence>
<dbReference type="EC" id="1.1.1.133" evidence="3 6"/>
<dbReference type="GO" id="GO:0019305">
    <property type="term" value="P:dTDP-rhamnose biosynthetic process"/>
    <property type="evidence" value="ECO:0007669"/>
    <property type="project" value="UniProtKB-UniPathway"/>
</dbReference>
<comment type="similarity">
    <text evidence="2 6">Belongs to the dTDP-4-dehydrorhamnose reductase family.</text>
</comment>